<dbReference type="EMBL" id="QGNW01002358">
    <property type="protein sequence ID" value="RVW20539.1"/>
    <property type="molecule type" value="Genomic_DNA"/>
</dbReference>
<accession>A0A438CBH9</accession>
<reference evidence="2 3" key="1">
    <citation type="journal article" date="2018" name="PLoS Genet.">
        <title>Population sequencing reveals clonal diversity and ancestral inbreeding in the grapevine cultivar Chardonnay.</title>
        <authorList>
            <person name="Roach M.J."/>
            <person name="Johnson D.L."/>
            <person name="Bohlmann J."/>
            <person name="van Vuuren H.J."/>
            <person name="Jones S.J."/>
            <person name="Pretorius I.S."/>
            <person name="Schmidt S.A."/>
            <person name="Borneman A.R."/>
        </authorList>
    </citation>
    <scope>NUCLEOTIDE SEQUENCE [LARGE SCALE GENOMIC DNA]</scope>
    <source>
        <strain evidence="3">cv. Chardonnay</strain>
        <tissue evidence="2">Leaf</tissue>
    </source>
</reference>
<feature type="region of interest" description="Disordered" evidence="1">
    <location>
        <begin position="60"/>
        <end position="84"/>
    </location>
</feature>
<gene>
    <name evidence="2" type="ORF">CK203_112906</name>
</gene>
<comment type="caution">
    <text evidence="2">The sequence shown here is derived from an EMBL/GenBank/DDBJ whole genome shotgun (WGS) entry which is preliminary data.</text>
</comment>
<feature type="non-terminal residue" evidence="2">
    <location>
        <position position="1"/>
    </location>
</feature>
<dbReference type="AlphaFoldDB" id="A0A438CBH9"/>
<protein>
    <submittedName>
        <fullName evidence="2">Uncharacterized protein</fullName>
    </submittedName>
</protein>
<evidence type="ECO:0000313" key="2">
    <source>
        <dbReference type="EMBL" id="RVW20539.1"/>
    </source>
</evidence>
<name>A0A438CBH9_VITVI</name>
<dbReference type="PANTHER" id="PTHR32108">
    <property type="entry name" value="DNA-DIRECTED RNA POLYMERASE SUBUNIT ALPHA"/>
    <property type="match status" value="1"/>
</dbReference>
<sequence length="360" mass="39866">PSRRRTWADLGQEFIKQYPFNTIVDVSWRELETLRKRPDADFGSLVQALYGNEEGISRGLWADSSPSDSKGKKPGPGPKFSDIGAISATRHNCAALRHAIQDLIDRGLVDLGRHVVTTNPLPAHDTRVVPPPPGGVHLIEFSGDEIFMMGWDGEAPQPISLYEDSDFSGYIHGQQHVPPMTPFILFPEKYGLVYRDVQIVTRSERVAQPPPVDRPFAGTDARDEIQREDDQILHQLRTIQARISIWSLLASSSTHKDALIRALSHIRIDTATTLEGLIHFLTADKATCLVFSDDDLPPEGSDHVRPLFIDVACSGRRVPFVILDNDSVLNVGPLVTAIALGFSPSHFGPSTQTIRAYDRT</sequence>
<dbReference type="PANTHER" id="PTHR32108:SF9">
    <property type="entry name" value="REVERSE TRANSCRIPTASE RNASE H-LIKE DOMAIN-CONTAINING PROTEIN"/>
    <property type="match status" value="1"/>
</dbReference>
<dbReference type="Proteomes" id="UP000288805">
    <property type="component" value="Unassembled WGS sequence"/>
</dbReference>
<evidence type="ECO:0000256" key="1">
    <source>
        <dbReference type="SAM" id="MobiDB-lite"/>
    </source>
</evidence>
<proteinExistence type="predicted"/>
<organism evidence="2 3">
    <name type="scientific">Vitis vinifera</name>
    <name type="common">Grape</name>
    <dbReference type="NCBI Taxonomy" id="29760"/>
    <lineage>
        <taxon>Eukaryota</taxon>
        <taxon>Viridiplantae</taxon>
        <taxon>Streptophyta</taxon>
        <taxon>Embryophyta</taxon>
        <taxon>Tracheophyta</taxon>
        <taxon>Spermatophyta</taxon>
        <taxon>Magnoliopsida</taxon>
        <taxon>eudicotyledons</taxon>
        <taxon>Gunneridae</taxon>
        <taxon>Pentapetalae</taxon>
        <taxon>rosids</taxon>
        <taxon>Vitales</taxon>
        <taxon>Vitaceae</taxon>
        <taxon>Viteae</taxon>
        <taxon>Vitis</taxon>
    </lineage>
</organism>
<evidence type="ECO:0000313" key="3">
    <source>
        <dbReference type="Proteomes" id="UP000288805"/>
    </source>
</evidence>